<keyword evidence="20" id="KW-1185">Reference proteome</keyword>
<feature type="domain" description="PKS/mFAS DH" evidence="18">
    <location>
        <begin position="2624"/>
        <end position="2899"/>
    </location>
</feature>
<dbReference type="Pfam" id="PF14765">
    <property type="entry name" value="PS-DH"/>
    <property type="match status" value="3"/>
</dbReference>
<dbReference type="FunFam" id="1.10.1200.10:FF:000007">
    <property type="entry name" value="Probable polyketide synthase pks17"/>
    <property type="match status" value="3"/>
</dbReference>
<dbReference type="InterPro" id="IPR013968">
    <property type="entry name" value="PKS_KR"/>
</dbReference>
<dbReference type="InterPro" id="IPR036291">
    <property type="entry name" value="NAD(P)-bd_dom_sf"/>
</dbReference>
<feature type="active site" description="Proton donor; for dehydratase activity" evidence="14">
    <location>
        <position position="1101"/>
    </location>
</feature>
<dbReference type="Gene3D" id="3.40.47.10">
    <property type="match status" value="3"/>
</dbReference>
<dbReference type="InterPro" id="IPR020806">
    <property type="entry name" value="PKS_PP-bd"/>
</dbReference>
<keyword evidence="5" id="KW-0677">Repeat</keyword>
<feature type="domain" description="Ketosynthase family 3 (KS3)" evidence="17">
    <location>
        <begin position="1732"/>
        <end position="2154"/>
    </location>
</feature>
<dbReference type="InterPro" id="IPR036736">
    <property type="entry name" value="ACP-like_sf"/>
</dbReference>
<dbReference type="PANTHER" id="PTHR43775:SF51">
    <property type="entry name" value="INACTIVE PHENOLPHTHIOCEROL SYNTHESIS POLYKETIDE SYNTHASE TYPE I PKS1-RELATED"/>
    <property type="match status" value="1"/>
</dbReference>
<dbReference type="GO" id="GO:0004312">
    <property type="term" value="F:fatty acid synthase activity"/>
    <property type="evidence" value="ECO:0007669"/>
    <property type="project" value="TreeGrafter"/>
</dbReference>
<dbReference type="InterPro" id="IPR015083">
    <property type="entry name" value="NorB/c/GfsB-D-like_docking"/>
</dbReference>
<evidence type="ECO:0000256" key="7">
    <source>
        <dbReference type="ARBA" id="ARBA00023268"/>
    </source>
</evidence>
<dbReference type="CDD" id="cd08956">
    <property type="entry name" value="KR_3_FAS_SDR_x"/>
    <property type="match status" value="3"/>
</dbReference>
<feature type="active site" description="Proton acceptor; for dehydratase activity" evidence="14">
    <location>
        <position position="4371"/>
    </location>
</feature>
<evidence type="ECO:0000313" key="19">
    <source>
        <dbReference type="EMBL" id="TQJ00403.1"/>
    </source>
</evidence>
<dbReference type="PROSITE" id="PS52004">
    <property type="entry name" value="KS3_2"/>
    <property type="match status" value="3"/>
</dbReference>
<feature type="region of interest" description="C-terminal hotdog fold" evidence="14">
    <location>
        <begin position="4476"/>
        <end position="4612"/>
    </location>
</feature>
<feature type="domain" description="Carrier" evidence="16">
    <location>
        <begin position="1640"/>
        <end position="1715"/>
    </location>
</feature>
<dbReference type="Pfam" id="PF00109">
    <property type="entry name" value="ketoacyl-synt"/>
    <property type="match status" value="3"/>
</dbReference>
<feature type="region of interest" description="N-terminal hotdog fold" evidence="14">
    <location>
        <begin position="4339"/>
        <end position="4465"/>
    </location>
</feature>
<reference evidence="19 20" key="1">
    <citation type="submission" date="2019-06" db="EMBL/GenBank/DDBJ databases">
        <title>Sequencing the genomes of 1000 actinobacteria strains.</title>
        <authorList>
            <person name="Klenk H.-P."/>
        </authorList>
    </citation>
    <scope>NUCLEOTIDE SEQUENCE [LARGE SCALE GENOMIC DNA]</scope>
    <source>
        <strain evidence="19 20">DSM 45679</strain>
    </source>
</reference>
<dbReference type="PROSITE" id="PS00012">
    <property type="entry name" value="PHOSPHOPANTETHEINE"/>
    <property type="match status" value="3"/>
</dbReference>
<dbReference type="SUPFAM" id="SSF53901">
    <property type="entry name" value="Thiolase-like"/>
    <property type="match status" value="3"/>
</dbReference>
<dbReference type="GO" id="GO:0004315">
    <property type="term" value="F:3-oxoacyl-[acyl-carrier-protein] synthase activity"/>
    <property type="evidence" value="ECO:0007669"/>
    <property type="project" value="InterPro"/>
</dbReference>
<feature type="domain" description="Carrier" evidence="16">
    <location>
        <begin position="5091"/>
        <end position="5166"/>
    </location>
</feature>
<feature type="region of interest" description="C-terminal hotdog fold" evidence="14">
    <location>
        <begin position="1037"/>
        <end position="1176"/>
    </location>
</feature>
<dbReference type="GO" id="GO:0033068">
    <property type="term" value="P:macrolide biosynthetic process"/>
    <property type="evidence" value="ECO:0007669"/>
    <property type="project" value="UniProtKB-ARBA"/>
</dbReference>
<comment type="cofactor">
    <cofactor evidence="1">
        <name>pantetheine 4'-phosphate</name>
        <dbReference type="ChEBI" id="CHEBI:47942"/>
    </cofactor>
</comment>
<dbReference type="Pfam" id="PF00550">
    <property type="entry name" value="PP-binding"/>
    <property type="match status" value="3"/>
</dbReference>
<dbReference type="InterPro" id="IPR018201">
    <property type="entry name" value="Ketoacyl_synth_AS"/>
</dbReference>
<dbReference type="SMART" id="SM01294">
    <property type="entry name" value="PKS_PP_betabranch"/>
    <property type="match status" value="3"/>
</dbReference>
<dbReference type="InterPro" id="IPR001227">
    <property type="entry name" value="Ac_transferase_dom_sf"/>
</dbReference>
<dbReference type="SMART" id="SM00826">
    <property type="entry name" value="PKS_DH"/>
    <property type="match status" value="3"/>
</dbReference>
<dbReference type="InterPro" id="IPR032821">
    <property type="entry name" value="PKS_assoc"/>
</dbReference>
<evidence type="ECO:0000256" key="4">
    <source>
        <dbReference type="ARBA" id="ARBA00022679"/>
    </source>
</evidence>
<keyword evidence="3" id="KW-0597">Phosphoprotein</keyword>
<feature type="domain" description="PKS/mFAS DH" evidence="18">
    <location>
        <begin position="899"/>
        <end position="1176"/>
    </location>
</feature>
<dbReference type="InterPro" id="IPR020841">
    <property type="entry name" value="PKS_Beta-ketoAc_synthase_dom"/>
</dbReference>
<dbReference type="FunFam" id="3.40.366.10:FF:000002">
    <property type="entry name" value="Probable polyketide synthase 2"/>
    <property type="match status" value="2"/>
</dbReference>
<dbReference type="Gene3D" id="3.30.70.3290">
    <property type="match status" value="3"/>
</dbReference>
<dbReference type="InterPro" id="IPR014043">
    <property type="entry name" value="Acyl_transferase_dom"/>
</dbReference>
<feature type="region of interest" description="Disordered" evidence="15">
    <location>
        <begin position="3484"/>
        <end position="3511"/>
    </location>
</feature>
<feature type="domain" description="Ketosynthase family 3 (KS3)" evidence="17">
    <location>
        <begin position="3448"/>
        <end position="3870"/>
    </location>
</feature>
<name>A0A542DBG8_AMYCI</name>
<dbReference type="InterPro" id="IPR016035">
    <property type="entry name" value="Acyl_Trfase/lysoPLipase"/>
</dbReference>
<dbReference type="PROSITE" id="PS00606">
    <property type="entry name" value="KS3_1"/>
    <property type="match status" value="3"/>
</dbReference>
<dbReference type="SUPFAM" id="SSF47336">
    <property type="entry name" value="ACP-like"/>
    <property type="match status" value="3"/>
</dbReference>
<comment type="function">
    <text evidence="10">Involved in the biosynthesis of antibiotic erythromycin via the biosynthesis of its aglycone precursor, 6-deoxyerythronolide B (6-dEB).</text>
</comment>
<dbReference type="Pfam" id="PF08990">
    <property type="entry name" value="Docking"/>
    <property type="match status" value="1"/>
</dbReference>
<protein>
    <recommendedName>
        <fullName evidence="13">6-deoxyerythronolide-B synthase</fullName>
        <ecNumber evidence="13">2.3.1.94</ecNumber>
    </recommendedName>
</protein>
<dbReference type="PROSITE" id="PS50075">
    <property type="entry name" value="CARRIER"/>
    <property type="match status" value="3"/>
</dbReference>
<keyword evidence="4" id="KW-0808">Transferase</keyword>
<dbReference type="InterPro" id="IPR050091">
    <property type="entry name" value="PKS_NRPS_Biosynth_Enz"/>
</dbReference>
<dbReference type="InterPro" id="IPR006162">
    <property type="entry name" value="Ppantetheine_attach_site"/>
</dbReference>
<dbReference type="PANTHER" id="PTHR43775">
    <property type="entry name" value="FATTY ACID SYNTHASE"/>
    <property type="match status" value="1"/>
</dbReference>
<dbReference type="InterPro" id="IPR020807">
    <property type="entry name" value="PKS_DH"/>
</dbReference>
<dbReference type="InterPro" id="IPR014031">
    <property type="entry name" value="Ketoacyl_synth_C"/>
</dbReference>
<evidence type="ECO:0000313" key="20">
    <source>
        <dbReference type="Proteomes" id="UP000320876"/>
    </source>
</evidence>
<keyword evidence="8" id="KW-0012">Acyltransferase</keyword>
<dbReference type="SUPFAM" id="SSF55048">
    <property type="entry name" value="Probable ACP-binding domain of malonyl-CoA ACP transacylase"/>
    <property type="match status" value="3"/>
</dbReference>
<comment type="pathway">
    <text evidence="11">Antibiotic biosynthesis; erythromycin biosynthesis.</text>
</comment>
<evidence type="ECO:0000256" key="14">
    <source>
        <dbReference type="PROSITE-ProRule" id="PRU01363"/>
    </source>
</evidence>
<dbReference type="EMBL" id="VFML01000001">
    <property type="protein sequence ID" value="TQJ00403.1"/>
    <property type="molecule type" value="Genomic_DNA"/>
</dbReference>
<dbReference type="Pfam" id="PF00698">
    <property type="entry name" value="Acyl_transf_1"/>
    <property type="match status" value="3"/>
</dbReference>
<dbReference type="SMART" id="SM00823">
    <property type="entry name" value="PKS_PP"/>
    <property type="match status" value="3"/>
</dbReference>
<dbReference type="Gene3D" id="1.10.1200.10">
    <property type="entry name" value="ACP-like"/>
    <property type="match status" value="3"/>
</dbReference>
<dbReference type="InterPro" id="IPR042104">
    <property type="entry name" value="PKS_dehydratase_sf"/>
</dbReference>
<dbReference type="Pfam" id="PF21089">
    <property type="entry name" value="PKS_DH_N"/>
    <property type="match status" value="3"/>
</dbReference>
<dbReference type="GO" id="GO:0006633">
    <property type="term" value="P:fatty acid biosynthetic process"/>
    <property type="evidence" value="ECO:0007669"/>
    <property type="project" value="InterPro"/>
</dbReference>
<dbReference type="Gene3D" id="3.40.366.10">
    <property type="entry name" value="Malonyl-Coenzyme A Acyl Carrier Protein, domain 2"/>
    <property type="match status" value="3"/>
</dbReference>
<evidence type="ECO:0000256" key="3">
    <source>
        <dbReference type="ARBA" id="ARBA00022553"/>
    </source>
</evidence>
<evidence type="ECO:0000256" key="13">
    <source>
        <dbReference type="ARBA" id="ARBA00066981"/>
    </source>
</evidence>
<evidence type="ECO:0000256" key="11">
    <source>
        <dbReference type="ARBA" id="ARBA00060622"/>
    </source>
</evidence>
<feature type="region of interest" description="N-terminal hotdog fold" evidence="14">
    <location>
        <begin position="2624"/>
        <end position="2749"/>
    </location>
</feature>
<dbReference type="SUPFAM" id="SSF101173">
    <property type="entry name" value="Docking domain B of the erythromycin polyketide synthase (DEBS)"/>
    <property type="match status" value="1"/>
</dbReference>
<feature type="active site" description="Proton acceptor; for dehydratase activity" evidence="14">
    <location>
        <position position="2657"/>
    </location>
</feature>
<feature type="active site" description="Proton donor; for dehydratase activity" evidence="14">
    <location>
        <position position="2825"/>
    </location>
</feature>
<dbReference type="SMART" id="SM00825">
    <property type="entry name" value="PKS_KS"/>
    <property type="match status" value="3"/>
</dbReference>
<dbReference type="SUPFAM" id="SSF51735">
    <property type="entry name" value="NAD(P)-binding Rossmann-fold domains"/>
    <property type="match status" value="6"/>
</dbReference>
<evidence type="ECO:0000256" key="12">
    <source>
        <dbReference type="ARBA" id="ARBA00063272"/>
    </source>
</evidence>
<evidence type="ECO:0000256" key="5">
    <source>
        <dbReference type="ARBA" id="ARBA00022737"/>
    </source>
</evidence>
<evidence type="ECO:0000256" key="15">
    <source>
        <dbReference type="SAM" id="MobiDB-lite"/>
    </source>
</evidence>
<comment type="subunit">
    <text evidence="12">Homodimer. Erythronolide synthase is composed of EryAI, EryAII and EryAIII multimodular (2 modules) polypeptides each coding for a functional synthase subunit which participates in 2 of the six FAS-like elongation steps required for formation of the polyketide. Module 1, 2, 3, 4, 5, and 6 participating in biosynthesis steps 1, 2, 3, 4, 5, and 6, respectively.</text>
</comment>
<dbReference type="CDD" id="cd00833">
    <property type="entry name" value="PKS"/>
    <property type="match status" value="3"/>
</dbReference>
<dbReference type="Pfam" id="PF22953">
    <property type="entry name" value="SpnB_Rossmann"/>
    <property type="match status" value="3"/>
</dbReference>
<dbReference type="SMART" id="SM00822">
    <property type="entry name" value="PKS_KR"/>
    <property type="match status" value="3"/>
</dbReference>
<dbReference type="PROSITE" id="PS52019">
    <property type="entry name" value="PKS_MFAS_DH"/>
    <property type="match status" value="3"/>
</dbReference>
<accession>A0A542DBG8</accession>
<dbReference type="InterPro" id="IPR049900">
    <property type="entry name" value="PKS_mFAS_DH"/>
</dbReference>
<evidence type="ECO:0000256" key="2">
    <source>
        <dbReference type="ARBA" id="ARBA00022450"/>
    </source>
</evidence>
<keyword evidence="6" id="KW-0045">Antibiotic biosynthesis</keyword>
<organism evidence="19 20">
    <name type="scientific">Amycolatopsis cihanbeyliensis</name>
    <dbReference type="NCBI Taxonomy" id="1128664"/>
    <lineage>
        <taxon>Bacteria</taxon>
        <taxon>Bacillati</taxon>
        <taxon>Actinomycetota</taxon>
        <taxon>Actinomycetes</taxon>
        <taxon>Pseudonocardiales</taxon>
        <taxon>Pseudonocardiaceae</taxon>
        <taxon>Amycolatopsis</taxon>
    </lineage>
</organism>
<comment type="catalytic activity">
    <reaction evidence="9">
        <text>6 (S)-methylmalonyl-CoA + propanoyl-CoA + 6 NADPH + 12 H(+) = 6-deoxyerythronolide B + 6 CO2 + 6 NADP(+) + 7 CoA + H2O</text>
        <dbReference type="Rhea" id="RHEA:23068"/>
        <dbReference type="ChEBI" id="CHEBI:15377"/>
        <dbReference type="ChEBI" id="CHEBI:15378"/>
        <dbReference type="ChEBI" id="CHEBI:16089"/>
        <dbReference type="ChEBI" id="CHEBI:16526"/>
        <dbReference type="ChEBI" id="CHEBI:57287"/>
        <dbReference type="ChEBI" id="CHEBI:57327"/>
        <dbReference type="ChEBI" id="CHEBI:57392"/>
        <dbReference type="ChEBI" id="CHEBI:57783"/>
        <dbReference type="ChEBI" id="CHEBI:58349"/>
        <dbReference type="EC" id="2.3.1.94"/>
    </reaction>
</comment>
<evidence type="ECO:0000256" key="9">
    <source>
        <dbReference type="ARBA" id="ARBA00052442"/>
    </source>
</evidence>
<dbReference type="SMART" id="SM00827">
    <property type="entry name" value="PKS_AT"/>
    <property type="match status" value="3"/>
</dbReference>
<evidence type="ECO:0000256" key="6">
    <source>
        <dbReference type="ARBA" id="ARBA00023194"/>
    </source>
</evidence>
<feature type="active site" description="Proton donor; for dehydratase activity" evidence="14">
    <location>
        <position position="4537"/>
    </location>
</feature>
<evidence type="ECO:0000256" key="8">
    <source>
        <dbReference type="ARBA" id="ARBA00023315"/>
    </source>
</evidence>
<evidence type="ECO:0000259" key="16">
    <source>
        <dbReference type="PROSITE" id="PS50075"/>
    </source>
</evidence>
<dbReference type="Gene3D" id="3.10.129.110">
    <property type="entry name" value="Polyketide synthase dehydratase"/>
    <property type="match status" value="3"/>
</dbReference>
<feature type="compositionally biased region" description="Basic and acidic residues" evidence="15">
    <location>
        <begin position="3485"/>
        <end position="3504"/>
    </location>
</feature>
<dbReference type="Pfam" id="PF16197">
    <property type="entry name" value="KAsynt_C_assoc"/>
    <property type="match status" value="3"/>
</dbReference>
<dbReference type="InterPro" id="IPR016036">
    <property type="entry name" value="Malonyl_transacylase_ACP-bd"/>
</dbReference>
<dbReference type="InterPro" id="IPR049551">
    <property type="entry name" value="PKS_DH_C"/>
</dbReference>
<proteinExistence type="predicted"/>
<dbReference type="SUPFAM" id="SSF52151">
    <property type="entry name" value="FabD/lysophospholipase-like"/>
    <property type="match status" value="3"/>
</dbReference>
<dbReference type="Pfam" id="PF08659">
    <property type="entry name" value="KR"/>
    <property type="match status" value="3"/>
</dbReference>
<dbReference type="InterPro" id="IPR057326">
    <property type="entry name" value="KR_dom"/>
</dbReference>
<feature type="region of interest" description="N-terminal hotdog fold" evidence="14">
    <location>
        <begin position="899"/>
        <end position="1023"/>
    </location>
</feature>
<feature type="domain" description="Carrier" evidence="16">
    <location>
        <begin position="3356"/>
        <end position="3431"/>
    </location>
</feature>
<keyword evidence="2" id="KW-0596">Phosphopantetheine</keyword>
<comment type="caution">
    <text evidence="19">The sequence shown here is derived from an EMBL/GenBank/DDBJ whole genome shotgun (WGS) entry which is preliminary data.</text>
</comment>
<dbReference type="Proteomes" id="UP000320876">
    <property type="component" value="Unassembled WGS sequence"/>
</dbReference>
<keyword evidence="7" id="KW-0511">Multifunctional enzyme</keyword>
<evidence type="ECO:0000256" key="1">
    <source>
        <dbReference type="ARBA" id="ARBA00001957"/>
    </source>
</evidence>
<dbReference type="FunFam" id="3.40.47.10:FF:000019">
    <property type="entry name" value="Polyketide synthase type I"/>
    <property type="match status" value="3"/>
</dbReference>
<sequence>MTSTENKLRDYLKLVTSDLRQARQRLREVEAREQEPIAIVGMACRYAGGIGSPEDLWRALAEGRDVVGDLPADRGWELDSLYHPDPDHPGTTYVREGAFLEGAAGFDAGFFGVSPREALAMDPQQRLILEVCWEATERAGIDPRTLRGSGTGTFVGAIQLNYGSGAALPEGVEGHLATGTTASVISGRVAYLLGLRGPAVTVDTACSSSLVALHLAAQALRSGECSLALAGGVTVMPGPGVLVEFARQRAMSADGRCKAFSAAADGVGWGEGVGVLLLERLSDAERNGHRILATVRGSAVNSDGASSGLTAPSGSAQRRVIRAALDGAGLAPAQVDAVDGHGTGTELGDPIEAEALLATYGRDRDRPLWLGSVKSNLGHTQAAAGVAGVIKMVQAMRHGTLPRTLHVDTPSSHVDWTAGPVSLLTEPVEWPESGHPRRAAVSSFGISGTNAHVVLEQAPAARPAEPGTAPELVPWVVSGRSAAALRAQRDALLRTAARERQVDLGFSLATARSTFEHRAVLLAGDGEPVEIARGVAGEGRVAFVFSGQGSQRPGMGRELYARFPAFAEAFDAVLAELGEPVRAELSDPDAAPHRTGWAQPALFALEVALFRLAESWGLRPDYLIGHSVGEIAAAHVAGVLSLADACTVVRERARLMQELPAGGAMVAVGAAEHEVTPLLAEHAGRASLAAVNAADGVVLSGDHEAVAEVAAVLAGRGHRTTRLTVSHAFHSPLMEPMLAEFGRALAGLDAGRPGIPVLSTVTGGPAGDDWGTPEYWVRQAREPVRFADAVGSLAAAGVHAIVELGPDGSLCAAAQRGSAGETVAVPVLRRDLPEEEALLRALAALHVTGVAVDWPAFFTGTGATLVDLPTYPFQHERFWLPGGPVTAGATGLGLDTPEHPLLGARVTIADSTGVLLTGRLSTATHPWLADHAIGDRILLPATAFLELAIRAGDEVGCEWVEELTLAAPLVLPEHTAVQVQVSVGAGEPGDRREIAVHSRPEGEPDARWTRHATGVLAAAAPGVPAGTGLTHWPPEGAEPVDLSGFYASLAGHGFGYGPAFQGVHAVWRRGEEVFAEVGLPGDAEGTATGATAFGLHPALLDAAVQAPAAADRGAVGGLPFSWRGVSLHACGATRLRVRVTRTGPETLSVLAADPDGAPVVTIDGLVLRALPEPRSPGADLRDALFALEWTLARPGPAPEGPVTVAGPDPLGLADALRDADVRVDTAAEPAAADGPVLVGLAAQGTGDPAAAHESATAALDLVQRWLAADPPRESRLTVVTRGATAGTDLGAAAAWGLLRTAQVEHPDRFTLVDLEDQPGPELAGALACAEPQLLIRAGQVLAARLHRATGTAEQSTWDTRGTVLITGGTGGLGRELARHLAAEHGVRHLLLAGRRGAAAEGVAELVTELAELGALARVAACDVADPAAVTELIAGVSPEHPLTAVVHAAGVLDDGVVESLTPQRLATTLRAKADAAWHLHEATRGLALDAFVLFSSVAGTFGGAGQGNYAAANAFLDGLARRRRAQGLPGTSLAWGAWAAETGMTAGRAEPDRTRAARSGLPPLTVEQGLALFDAALADGGPALLPVRFDLPAMRARGTVPHLLRDLIRVPARQAASGPTGAGEDLASRLGGLPEAERAGVVLELTRGAVAAVLGYPGAAAVDPGRNFQELGIDSLTAVELRNRLGTETGLRLPATLVFDHPTASALAHWLLAELTGAGRVTAVPRPARESGEPIAIVGMACRYPGGVRGPEDLWRLVSAGTDAITAFPDNRGWDLDRLYHPDPAHPGTSYTRHGGFLHDAGEFDAEVFRMSPREALATDAQQRLLLEASWEALERAGIDPTSLAGSPSGLFTGVMYNDYVNLLPAAEYEGLRGNGSAPSVASGRVAYAFGLQGPTLTVDTACSSSLVALHLAGQALRSGECTLALAGGVTVMSTPGVFVEFSRQRGMAPDGRSKSYADTADGVAWSEGVGMLVLERLSDARRNGHPVLAVLRGSAVNSDGASNGLTAPNGPAQQRVIHTALASAGLSTSDVDAVEGHGTGTTLGDPIEAQALLATYGQDRETPLLLGSIKSNLGHTQAAAGVAGVIKMVQAMRHGTLPRTLHVDAPSSHVDWSAGAVDLLTEERAWPERDRPRRAGVSSFGVSGTNAHVIVEQAPPEPEPERRPRSWSGAVPWLVSGRTATALRRQAGALAEVAGEHEPADLGLSLATTRAALEHRAIVVGSDRAELLAGLRAVAEGRPTAAALVGEAAEAGRGVVFAFPGQGSYWPGMGAELLETSPVFAESVARCAEALEPWVDWSLAEVLRGAETAPPLDRLDVAQPALWAMAVSLAEVWRAHGVRPAAVLGHSQGEIAAACVAGALSLEDGAAVVALRSRAIAEDLQGHGGMLSVPLAEEAALDRLRRWEPRLSLAAVNGPRSVVVSGDYTALEEFAAACAAEDIPAKPVTGDFPAHSARFERVRERMRTGLAGIRPATGAVPLLSTVTGDWLDPAGMDAEYWYANMRETVRFDDAVRALLGHGRPLFVEVGPHPVLTAGIAETIDATGAEAGTVPTLRRGDGGRARLLRSLAEAQQGGAPVDWAACFDGTGARRVDLPTYAFDRTRYWPHPVPDAGDPAAAGLTPTRHPLLGGAMRLADRGGELVLTGRVSLATHPWLADHTVFGSALFPGAGFVELAVRAGDEVGCDRVAELALAEPMVLPARDALRLQVVVGEPGEWGQRGLAVYSRPEGAEDLPWTRHATGLLAAGDPAGDAGGPPPFDATAWPPPGAEPVPISGCYAGFAEWGFDYGPALQGLRAVWRRGTEVFAEVALPAGEPGAFGLHPALLDAALHAAMTGEAGPTGLPFSWEDVRLHASGASGLRVRLAPSGAGALSLSAADPAGEPVASVSALRVRAVRADQVTGPATDSLFGLEWAPVQLSIMDHSVSVLEPDELGLAARFDRTVPPDLAAERQVVLVPVAGAGGRDTIGSAHECTARALALIQDRLSLTEGARLVFLTRGALSGQDPAAAAVWGLVRTAQAERPGCFGLVDLDPEGGAPPPEILDPAEPQLIVRGGRVLAARLARVTGSPEPSRPSTWDTGGTVLVTGGTGGLGAVVARHLAERGFRHLLLAGRRGTAAEGVADLVTELAARGTQVRVAACDAADATAVAELIAGVPAEHPLTAVVHAAGVLDDGVLESLTPGRLATALRPKVDAAWNLHEVTRHLDLDAFVLFSSAAGILGAAGQGNYAAGNAFLDALARHRRAGGLPAQSLAWGGWAEAGMAAGLAPAERDRMTRRGLPPLPTERGLELFDLATVLDEPVLLPVRLDLPAIRAGGAVPPVLRGLLPAAARRAAHQAPAAAGQLTGELLGLDARERAERLGELVRARIAAVLGHDSPESVDPDRAFSDLGFDSLTGVELRNQLAAATGLRLPATAVFDYPSAAALTGHLLAELLGDTAPERAPAVPAPAEDPIVIVGMSCRYPGGVGSPEELWRLVRDGTDATAEFPDDRGWDLETLRHPDPDRPGSSHTRRGGFLTDAAGFDAGFFGMSPREALATDAQQRLLLEAAWEALEASGVDPAAARGSRTGVFAGLMYGDYATLLDGPEFEGYRGNGSAASVASGRVAYALGLEGPAVTVDTACSSSLVSLHLAVQALRLGECSLALAGGVTVMSTPAAFVEFSRQGGLAPDGRCKAFGDAADGVAWSEGVGVLVLERLSDAVRNGRRVLAVVRGSAVNQDGASNGLTAPNGPAQQRVIRQALGSAGLSGADVDVVEGHGTGTSLGDPIEVQALLATYGQGREVPLLLGSVKSNLGHTQAAAGVAGVIKMVQAMRYGEVPPTLHAGEPSSQVDWTAGAVELLTRRTGWPAADRPRRCAVSSFGISGTNAHVILEQPEQQPAAGVTPAAEGCVPWLLSARDLPALREQADRLRRRVRAGELTARDIGYTLATARPAFGRRAAILAGEAGRDAALRALGALAAGESDPLLVEGGPVPGRIAAVFPGQGAQRLEMGRELAARYPVFAAAFEKVCQVMDGLLPRPLREVVWGTEAALLDRTGWAQPALFTFEVALFRLLESWGPRPDLLIGHSVGEVAAAHVAGAVSLPDACTLVAARARLMEALPEGGAMIAVRATEEEVQPLLGAGVSVAAVNAPGSVVLSGDEEAVETLAARFAGRGRDTRRLTVSHAFHSPLMEPMLDEFAAAARGIEVAEPTIPLVSTVTGTRVTAAELAEPGYWTTQARHTVRFAAGIRTLRAEGAGIFLELGPDAALTAMVEDTLAEQDGSRPWLALPALRAGRDEQAALLTTLSTAHCAGAEPDWPSFFAGTGAALVDLPTYPFQHARYWPAGGPRRGDVTAVGLADAEHPLLGAVAELADGDGALFTSRLSQGAYPWLADHAVLGRVLLPGTAFVELALRAGAELGCGNLTELTLAAPLLLPADGEIALQVRVGAPDQDTREGHRTVTIHSRPYGAGTPWTLHATGTVAARPGTPGAPVRWPPEDAEPVDPAGCYEHFGAAGLGYGPAFRGLRAVWRRGEEVFAEVGLPEEVREQATRFGLHPVLLDSALHAIPLTGEHSGRLRLPFSWEGVTLHTEGASVLRVCLRWSGDTLAILATDERNRPVVTVDGLRLRAVSAEQLSAAEAADPVRDSLFQLDWTAAHPAGQETATAAVLGAGSAGLPARAVADLDELDPVPEVVVLAMPGESGRAPGDELPDSAHRRVTEALRLAQRWLAEDRFTGSRLVFLTRGAVPAGDAPADLAAAAVWGLVRSAQVEHPGRFGLLDLDDSAPPEETELARAVAATATEPQLALRDGELLAARLHRVPAAGQEGPAWDPAGTVVITGGTGGLGGVLARHLATEHGVRRFLLLSRAGPDAPGAAGLLAELADHGAIARAVACDAGDRAALAAALATVPAEHPVRGVVHAAGVLDDGVVDGLTPQRVGRVLRPKVDAAWHLHELTSGLDLTAFVLFSSVAGTLGAAGQANYAAANAFLDALARHRQAAGLPAVSLAWGPWGPEAGMTETLRAADAERMRRTGMPALSAAEGRTLFDAALRGGLPAVVPARLDLTALRAHEEIPPLLHGLVRPRGGRAGARAGSAEPAEALRQRLEGLPGARREQALLELVRGEAAAVLGHPGAEAVEPEHRFADLGFDSLTAVELRNRLGRATGLRLPAALLFDHPTPEALAGHLLPLLAPAADEGRTVLAELDRLRARLAELTADDQLRGQVAGRLEVLLAGWTGQQGPEPNGNGAVDFDSASDEEMFSLLDHELGQS</sequence>
<dbReference type="Pfam" id="PF02801">
    <property type="entry name" value="Ketoacyl-synt_C"/>
    <property type="match status" value="3"/>
</dbReference>
<feature type="active site" description="Proton acceptor; for dehydratase activity" evidence="14">
    <location>
        <position position="931"/>
    </location>
</feature>
<dbReference type="InterPro" id="IPR014030">
    <property type="entry name" value="Ketoacyl_synth_N"/>
</dbReference>
<feature type="region of interest" description="C-terminal hotdog fold" evidence="14">
    <location>
        <begin position="2767"/>
        <end position="2899"/>
    </location>
</feature>
<dbReference type="InterPro" id="IPR036299">
    <property type="entry name" value="Polyketide_synth_docking_sf"/>
</dbReference>
<dbReference type="EC" id="2.3.1.94" evidence="13"/>
<evidence type="ECO:0000259" key="17">
    <source>
        <dbReference type="PROSITE" id="PS52004"/>
    </source>
</evidence>
<dbReference type="InterPro" id="IPR055123">
    <property type="entry name" value="SpnB-like_Rossmann"/>
</dbReference>
<dbReference type="InterPro" id="IPR049552">
    <property type="entry name" value="PKS_DH_N"/>
</dbReference>
<evidence type="ECO:0000256" key="10">
    <source>
        <dbReference type="ARBA" id="ARBA00060158"/>
    </source>
</evidence>
<dbReference type="GO" id="GO:0031177">
    <property type="term" value="F:phosphopantetheine binding"/>
    <property type="evidence" value="ECO:0007669"/>
    <property type="project" value="InterPro"/>
</dbReference>
<dbReference type="InterPro" id="IPR009081">
    <property type="entry name" value="PP-bd_ACP"/>
</dbReference>
<dbReference type="GO" id="GO:0047879">
    <property type="term" value="F:erythronolide synthase activity"/>
    <property type="evidence" value="ECO:0007669"/>
    <property type="project" value="UniProtKB-EC"/>
</dbReference>
<dbReference type="InterPro" id="IPR016039">
    <property type="entry name" value="Thiolase-like"/>
</dbReference>
<gene>
    <name evidence="19" type="ORF">FB471_0021</name>
</gene>
<feature type="domain" description="PKS/mFAS DH" evidence="18">
    <location>
        <begin position="4339"/>
        <end position="4612"/>
    </location>
</feature>
<dbReference type="OrthoDB" id="9778690at2"/>
<feature type="domain" description="Ketosynthase family 3 (KS3)" evidence="17">
    <location>
        <begin position="34"/>
        <end position="457"/>
    </location>
</feature>
<dbReference type="Gene3D" id="3.40.50.720">
    <property type="entry name" value="NAD(P)-binding Rossmann-like Domain"/>
    <property type="match status" value="3"/>
</dbReference>
<evidence type="ECO:0000259" key="18">
    <source>
        <dbReference type="PROSITE" id="PS52019"/>
    </source>
</evidence>